<feature type="transmembrane region" description="Helical" evidence="1">
    <location>
        <begin position="301"/>
        <end position="321"/>
    </location>
</feature>
<evidence type="ECO:0000313" key="2">
    <source>
        <dbReference type="EMBL" id="CAD9859588.1"/>
    </source>
</evidence>
<feature type="transmembrane region" description="Helical" evidence="1">
    <location>
        <begin position="277"/>
        <end position="294"/>
    </location>
</feature>
<feature type="transmembrane region" description="Helical" evidence="1">
    <location>
        <begin position="127"/>
        <end position="148"/>
    </location>
</feature>
<sequence>MPKARGYIQVGYGSQDDDADIEVAYGMFDNPAMIFTLILMGIGFVLVLTNFILECLVVKYFMSANVGYGWAGHAGIVIILLSVPVPIVYLGIRGGAQAVAAFMMPYGSSSSIMLATSGHTPLPPSLLFSVFQYLPMSVIKSYALFWLWAREEPVGLVTASLVLSVFLLSASVTSLWDSLRNPPPMMVKNPCSKMGRSEDDWGPAEGDGGEMDGAWEVPVWSVAFFLMTSAGLQSKITLYGLAIYCIPTTIGPVILIFVLVLARLYPAWYKSEEETTALMGVVAFGYMSDYLYINAPRYLRISLLISTVELVLLGCLCFFVHDEGIAPPALHTAVSVFGLWVVEKLFVLGPFSSKWQKEDTWDL</sequence>
<reference evidence="2" key="1">
    <citation type="submission" date="2021-01" db="EMBL/GenBank/DDBJ databases">
        <authorList>
            <person name="Corre E."/>
            <person name="Pelletier E."/>
            <person name="Niang G."/>
            <person name="Scheremetjew M."/>
            <person name="Finn R."/>
            <person name="Kale V."/>
            <person name="Holt S."/>
            <person name="Cochrane G."/>
            <person name="Meng A."/>
            <person name="Brown T."/>
            <person name="Cohen L."/>
        </authorList>
    </citation>
    <scope>NUCLEOTIDE SEQUENCE</scope>
    <source>
        <strain evidence="2">CCMP1661</strain>
    </source>
</reference>
<feature type="transmembrane region" description="Helical" evidence="1">
    <location>
        <begin position="333"/>
        <end position="351"/>
    </location>
</feature>
<proteinExistence type="predicted"/>
<accession>A0A7S2UUG5</accession>
<feature type="transmembrane region" description="Helical" evidence="1">
    <location>
        <begin position="236"/>
        <end position="265"/>
    </location>
</feature>
<dbReference type="AlphaFoldDB" id="A0A7S2UUG5"/>
<evidence type="ECO:0000256" key="1">
    <source>
        <dbReference type="SAM" id="Phobius"/>
    </source>
</evidence>
<gene>
    <name evidence="2" type="ORF">FJAP1339_LOCUS2107</name>
</gene>
<keyword evidence="1" id="KW-0812">Transmembrane</keyword>
<feature type="transmembrane region" description="Helical" evidence="1">
    <location>
        <begin position="32"/>
        <end position="58"/>
    </location>
</feature>
<feature type="transmembrane region" description="Helical" evidence="1">
    <location>
        <begin position="154"/>
        <end position="176"/>
    </location>
</feature>
<keyword evidence="1" id="KW-1133">Transmembrane helix</keyword>
<feature type="transmembrane region" description="Helical" evidence="1">
    <location>
        <begin position="98"/>
        <end position="115"/>
    </location>
</feature>
<organism evidence="2">
    <name type="scientific">Fibrocapsa japonica</name>
    <dbReference type="NCBI Taxonomy" id="94617"/>
    <lineage>
        <taxon>Eukaryota</taxon>
        <taxon>Sar</taxon>
        <taxon>Stramenopiles</taxon>
        <taxon>Ochrophyta</taxon>
        <taxon>Raphidophyceae</taxon>
        <taxon>Chattonellales</taxon>
        <taxon>Chattonellaceae</taxon>
        <taxon>Fibrocapsa</taxon>
    </lineage>
</organism>
<feature type="transmembrane region" description="Helical" evidence="1">
    <location>
        <begin position="70"/>
        <end position="92"/>
    </location>
</feature>
<dbReference type="EMBL" id="HBHR01004411">
    <property type="protein sequence ID" value="CAD9859588.1"/>
    <property type="molecule type" value="Transcribed_RNA"/>
</dbReference>
<keyword evidence="1" id="KW-0472">Membrane</keyword>
<protein>
    <submittedName>
        <fullName evidence="2">Uncharacterized protein</fullName>
    </submittedName>
</protein>
<name>A0A7S2UUG5_9STRA</name>